<feature type="transmembrane region" description="Helical" evidence="9">
    <location>
        <begin position="20"/>
        <end position="43"/>
    </location>
</feature>
<dbReference type="InterPro" id="IPR036097">
    <property type="entry name" value="HisK_dim/P_sf"/>
</dbReference>
<dbReference type="EMBL" id="BAAAPL010000002">
    <property type="protein sequence ID" value="GAA1707281.1"/>
    <property type="molecule type" value="Genomic_DNA"/>
</dbReference>
<feature type="transmembrane region" description="Helical" evidence="9">
    <location>
        <begin position="102"/>
        <end position="128"/>
    </location>
</feature>
<evidence type="ECO:0000259" key="10">
    <source>
        <dbReference type="PROSITE" id="PS50109"/>
    </source>
</evidence>
<dbReference type="SUPFAM" id="SSF47384">
    <property type="entry name" value="Homodimeric domain of signal transducing histidine kinase"/>
    <property type="match status" value="1"/>
</dbReference>
<keyword evidence="6 12" id="KW-0418">Kinase</keyword>
<sequence>MTNPDSSLRSVAEAGTRVRSIWLTQLSLGLAVIVVSITAFAYLPEVFTSGLMIAGVFAIVAITAATLFIPWGLLPRWAPVIVPFADIAAIGLMSASTSLSLGFFWVFPIMWIGLHFSAWALALAVAAMGTSLVLESSLSATATSAPTAVELFAGLLGMTFLGVVAHLTMRQTRAFRRLLLGQTRRLETTLERVQNAERRTAELLDAVDVGVLRFSQDGALLTINSTYAHLYGIDPQDSSYAPSAIEFSSLRGEPIPADQRSFARARRGEIFDDERVWLLDVQETWHALSVSTIRLSSLNADYASTVLVVHDITATTEAERERERIAAVASHELRHPLTIILGHTDLALEEIDDLGEGDTLDPAQVREHLEVIQGAGERMIDITSGMLKDSKQGFTPTQDRRIFDIVPVLNAVLDAFTPIAGDHGVALRADLPATLPVTGDVFRIRQVLDNLVSNAIKYTPGGGIVRVSARLEIDEIVISIADTGIGIGSEDLGHVFDPLFRSARAQQQASGTGLGLGITRDIVTAHGGTLNLTSEIGHGTTVTVTLPRAEALE</sequence>
<evidence type="ECO:0000256" key="9">
    <source>
        <dbReference type="SAM" id="Phobius"/>
    </source>
</evidence>
<feature type="domain" description="Histidine kinase" evidence="10">
    <location>
        <begin position="328"/>
        <end position="550"/>
    </location>
</feature>
<keyword evidence="4" id="KW-0597">Phosphoprotein</keyword>
<feature type="coiled-coil region" evidence="8">
    <location>
        <begin position="179"/>
        <end position="206"/>
    </location>
</feature>
<dbReference type="InterPro" id="IPR004358">
    <property type="entry name" value="Sig_transdc_His_kin-like_C"/>
</dbReference>
<keyword evidence="9" id="KW-0812">Transmembrane</keyword>
<feature type="domain" description="PAS" evidence="11">
    <location>
        <begin position="196"/>
        <end position="237"/>
    </location>
</feature>
<dbReference type="InterPro" id="IPR000014">
    <property type="entry name" value="PAS"/>
</dbReference>
<evidence type="ECO:0000256" key="6">
    <source>
        <dbReference type="ARBA" id="ARBA00022777"/>
    </source>
</evidence>
<dbReference type="SMART" id="SM00387">
    <property type="entry name" value="HATPase_c"/>
    <property type="match status" value="1"/>
</dbReference>
<dbReference type="InterPro" id="IPR036890">
    <property type="entry name" value="HATPase_C_sf"/>
</dbReference>
<evidence type="ECO:0000256" key="3">
    <source>
        <dbReference type="ARBA" id="ARBA00012438"/>
    </source>
</evidence>
<dbReference type="Gene3D" id="3.30.565.10">
    <property type="entry name" value="Histidine kinase-like ATPase, C-terminal domain"/>
    <property type="match status" value="1"/>
</dbReference>
<dbReference type="PANTHER" id="PTHR43047:SF72">
    <property type="entry name" value="OSMOSENSING HISTIDINE PROTEIN KINASE SLN1"/>
    <property type="match status" value="1"/>
</dbReference>
<evidence type="ECO:0000256" key="4">
    <source>
        <dbReference type="ARBA" id="ARBA00022553"/>
    </source>
</evidence>
<evidence type="ECO:0000256" key="5">
    <source>
        <dbReference type="ARBA" id="ARBA00022679"/>
    </source>
</evidence>
<gene>
    <name evidence="12" type="ORF">GCM10009808_26590</name>
</gene>
<evidence type="ECO:0000256" key="8">
    <source>
        <dbReference type="SAM" id="Coils"/>
    </source>
</evidence>
<keyword evidence="13" id="KW-1185">Reference proteome</keyword>
<dbReference type="PANTHER" id="PTHR43047">
    <property type="entry name" value="TWO-COMPONENT HISTIDINE PROTEIN KINASE"/>
    <property type="match status" value="1"/>
</dbReference>
<dbReference type="SUPFAM" id="SSF55785">
    <property type="entry name" value="PYP-like sensor domain (PAS domain)"/>
    <property type="match status" value="1"/>
</dbReference>
<dbReference type="Proteomes" id="UP001501690">
    <property type="component" value="Unassembled WGS sequence"/>
</dbReference>
<dbReference type="Gene3D" id="3.30.450.20">
    <property type="entry name" value="PAS domain"/>
    <property type="match status" value="1"/>
</dbReference>
<dbReference type="Pfam" id="PF00512">
    <property type="entry name" value="HisKA"/>
    <property type="match status" value="1"/>
</dbReference>
<dbReference type="SMART" id="SM00388">
    <property type="entry name" value="HisKA"/>
    <property type="match status" value="1"/>
</dbReference>
<keyword evidence="9" id="KW-1133">Transmembrane helix</keyword>
<proteinExistence type="predicted"/>
<dbReference type="InterPro" id="IPR003661">
    <property type="entry name" value="HisK_dim/P_dom"/>
</dbReference>
<dbReference type="GO" id="GO:0016301">
    <property type="term" value="F:kinase activity"/>
    <property type="evidence" value="ECO:0007669"/>
    <property type="project" value="UniProtKB-KW"/>
</dbReference>
<reference evidence="13" key="1">
    <citation type="journal article" date="2019" name="Int. J. Syst. Evol. Microbiol.">
        <title>The Global Catalogue of Microorganisms (GCM) 10K type strain sequencing project: providing services to taxonomists for standard genome sequencing and annotation.</title>
        <authorList>
            <consortium name="The Broad Institute Genomics Platform"/>
            <consortium name="The Broad Institute Genome Sequencing Center for Infectious Disease"/>
            <person name="Wu L."/>
            <person name="Ma J."/>
        </authorList>
    </citation>
    <scope>NUCLEOTIDE SEQUENCE [LARGE SCALE GENOMIC DNA]</scope>
    <source>
        <strain evidence="13">JCM 15577</strain>
    </source>
</reference>
<dbReference type="CDD" id="cd00075">
    <property type="entry name" value="HATPase"/>
    <property type="match status" value="1"/>
</dbReference>
<dbReference type="Gene3D" id="1.10.287.130">
    <property type="match status" value="1"/>
</dbReference>
<feature type="transmembrane region" description="Helical" evidence="9">
    <location>
        <begin position="148"/>
        <end position="169"/>
    </location>
</feature>
<organism evidence="12 13">
    <name type="scientific">Microbacterium sediminicola</name>
    <dbReference type="NCBI Taxonomy" id="415210"/>
    <lineage>
        <taxon>Bacteria</taxon>
        <taxon>Bacillati</taxon>
        <taxon>Actinomycetota</taxon>
        <taxon>Actinomycetes</taxon>
        <taxon>Micrococcales</taxon>
        <taxon>Microbacteriaceae</taxon>
        <taxon>Microbacterium</taxon>
    </lineage>
</organism>
<dbReference type="InterPro" id="IPR035965">
    <property type="entry name" value="PAS-like_dom_sf"/>
</dbReference>
<evidence type="ECO:0000313" key="13">
    <source>
        <dbReference type="Proteomes" id="UP001501690"/>
    </source>
</evidence>
<evidence type="ECO:0000256" key="2">
    <source>
        <dbReference type="ARBA" id="ARBA00004236"/>
    </source>
</evidence>
<dbReference type="InterPro" id="IPR005467">
    <property type="entry name" value="His_kinase_dom"/>
</dbReference>
<evidence type="ECO:0000259" key="11">
    <source>
        <dbReference type="PROSITE" id="PS50112"/>
    </source>
</evidence>
<dbReference type="InterPro" id="IPR003594">
    <property type="entry name" value="HATPase_dom"/>
</dbReference>
<comment type="caution">
    <text evidence="12">The sequence shown here is derived from an EMBL/GenBank/DDBJ whole genome shotgun (WGS) entry which is preliminary data.</text>
</comment>
<keyword evidence="9" id="KW-0472">Membrane</keyword>
<dbReference type="PRINTS" id="PR00344">
    <property type="entry name" value="BCTRLSENSOR"/>
</dbReference>
<dbReference type="EC" id="2.7.13.3" evidence="3"/>
<evidence type="ECO:0000313" key="12">
    <source>
        <dbReference type="EMBL" id="GAA1707281.1"/>
    </source>
</evidence>
<dbReference type="SUPFAM" id="SSF55874">
    <property type="entry name" value="ATPase domain of HSP90 chaperone/DNA topoisomerase II/histidine kinase"/>
    <property type="match status" value="1"/>
</dbReference>
<evidence type="ECO:0000256" key="7">
    <source>
        <dbReference type="ARBA" id="ARBA00023012"/>
    </source>
</evidence>
<keyword evidence="8" id="KW-0175">Coiled coil</keyword>
<feature type="transmembrane region" description="Helical" evidence="9">
    <location>
        <begin position="50"/>
        <end position="71"/>
    </location>
</feature>
<dbReference type="RefSeq" id="WP_344073460.1">
    <property type="nucleotide sequence ID" value="NZ_BAAAPL010000002.1"/>
</dbReference>
<comment type="catalytic activity">
    <reaction evidence="1">
        <text>ATP + protein L-histidine = ADP + protein N-phospho-L-histidine.</text>
        <dbReference type="EC" id="2.7.13.3"/>
    </reaction>
</comment>
<dbReference type="PROSITE" id="PS50112">
    <property type="entry name" value="PAS"/>
    <property type="match status" value="1"/>
</dbReference>
<comment type="subcellular location">
    <subcellularLocation>
        <location evidence="2">Cell membrane</location>
    </subcellularLocation>
</comment>
<name>A0ABP4UP27_9MICO</name>
<accession>A0ABP4UP27</accession>
<dbReference type="CDD" id="cd00082">
    <property type="entry name" value="HisKA"/>
    <property type="match status" value="1"/>
</dbReference>
<keyword evidence="5" id="KW-0808">Transferase</keyword>
<keyword evidence="7" id="KW-0902">Two-component regulatory system</keyword>
<dbReference type="PROSITE" id="PS50109">
    <property type="entry name" value="HIS_KIN"/>
    <property type="match status" value="1"/>
</dbReference>
<evidence type="ECO:0000256" key="1">
    <source>
        <dbReference type="ARBA" id="ARBA00000085"/>
    </source>
</evidence>
<dbReference type="Pfam" id="PF02518">
    <property type="entry name" value="HATPase_c"/>
    <property type="match status" value="1"/>
</dbReference>
<protein>
    <recommendedName>
        <fullName evidence="3">histidine kinase</fullName>
        <ecNumber evidence="3">2.7.13.3</ecNumber>
    </recommendedName>
</protein>